<dbReference type="EC" id="2.6.1.13" evidence="3"/>
<dbReference type="PANTHER" id="PTHR11986">
    <property type="entry name" value="AMINOTRANSFERASE CLASS III"/>
    <property type="match status" value="1"/>
</dbReference>
<evidence type="ECO:0000313" key="10">
    <source>
        <dbReference type="Proteomes" id="UP000521868"/>
    </source>
</evidence>
<dbReference type="UniPathway" id="UPA00098">
    <property type="reaction ID" value="UER00358"/>
</dbReference>
<keyword evidence="6 8" id="KW-0663">Pyridoxal phosphate</keyword>
<gene>
    <name evidence="9" type="primary">rocD</name>
    <name evidence="9" type="ORF">RAMLITH_14170</name>
</gene>
<dbReference type="InterPro" id="IPR015421">
    <property type="entry name" value="PyrdxlP-dep_Trfase_major"/>
</dbReference>
<comment type="similarity">
    <text evidence="8">Belongs to the class-III pyridoxal-phosphate-dependent aminotransferase family.</text>
</comment>
<comment type="cofactor">
    <cofactor evidence="1">
        <name>pyridoxal 5'-phosphate</name>
        <dbReference type="ChEBI" id="CHEBI:597326"/>
    </cofactor>
</comment>
<dbReference type="GO" id="GO:0042802">
    <property type="term" value="F:identical protein binding"/>
    <property type="evidence" value="ECO:0007669"/>
    <property type="project" value="TreeGrafter"/>
</dbReference>
<evidence type="ECO:0000256" key="6">
    <source>
        <dbReference type="ARBA" id="ARBA00022898"/>
    </source>
</evidence>
<dbReference type="PANTHER" id="PTHR11986:SF18">
    <property type="entry name" value="ORNITHINE AMINOTRANSFERASE, MITOCHONDRIAL"/>
    <property type="match status" value="1"/>
</dbReference>
<keyword evidence="4 9" id="KW-0032">Aminotransferase</keyword>
<dbReference type="GO" id="GO:0004587">
    <property type="term" value="F:ornithine aminotransferase activity"/>
    <property type="evidence" value="ECO:0007669"/>
    <property type="project" value="UniProtKB-EC"/>
</dbReference>
<dbReference type="SUPFAM" id="SSF53383">
    <property type="entry name" value="PLP-dependent transferases"/>
    <property type="match status" value="1"/>
</dbReference>
<dbReference type="PROSITE" id="PS00600">
    <property type="entry name" value="AA_TRANSFER_CLASS_3"/>
    <property type="match status" value="1"/>
</dbReference>
<dbReference type="GO" id="GO:0030170">
    <property type="term" value="F:pyridoxal phosphate binding"/>
    <property type="evidence" value="ECO:0007669"/>
    <property type="project" value="InterPro"/>
</dbReference>
<dbReference type="InterPro" id="IPR015422">
    <property type="entry name" value="PyrdxlP-dep_Trfase_small"/>
</dbReference>
<name>A0A7X6DGZ4_9BURK</name>
<keyword evidence="5 9" id="KW-0808">Transferase</keyword>
<comment type="pathway">
    <text evidence="2">Amino-acid biosynthesis; L-proline biosynthesis; L-glutamate 5-semialdehyde from L-ornithine: step 1/1.</text>
</comment>
<accession>A0A7X6DGZ4</accession>
<evidence type="ECO:0000256" key="1">
    <source>
        <dbReference type="ARBA" id="ARBA00001933"/>
    </source>
</evidence>
<proteinExistence type="inferred from homology"/>
<evidence type="ECO:0000256" key="8">
    <source>
        <dbReference type="RuleBase" id="RU003560"/>
    </source>
</evidence>
<protein>
    <recommendedName>
        <fullName evidence="3">ornithine aminotransferase</fullName>
        <ecNumber evidence="3">2.6.1.13</ecNumber>
    </recommendedName>
    <alternativeName>
        <fullName evidence="7">Ornithine--oxo-acid aminotransferase</fullName>
    </alternativeName>
</protein>
<dbReference type="Proteomes" id="UP000521868">
    <property type="component" value="Unassembled WGS sequence"/>
</dbReference>
<dbReference type="GO" id="GO:0055129">
    <property type="term" value="P:L-proline biosynthetic process"/>
    <property type="evidence" value="ECO:0007669"/>
    <property type="project" value="UniProtKB-UniPathway"/>
</dbReference>
<dbReference type="CDD" id="cd00610">
    <property type="entry name" value="OAT_like"/>
    <property type="match status" value="1"/>
</dbReference>
<dbReference type="EMBL" id="VTOX01000004">
    <property type="protein sequence ID" value="NKE66973.1"/>
    <property type="molecule type" value="Genomic_DNA"/>
</dbReference>
<dbReference type="AlphaFoldDB" id="A0A7X6DGZ4"/>
<sequence>MDATTATATQTFIGQEARFGARNYQPVPVVVARARDCLIWDVEGREYIDMMSAYSAVSHGHLHPRLVAAVQRQLQQVAVTSRAYHGTTLGPFLEKLCTVAGFDRALPMNTGAEAVETAIKCARRWGHFVKGIADGEQQILVARGNFHGRTSTIIGFSTEADYRAGFGPFAPGFRHFDFGDMASVRAATTASTCAVLIEPIQGEAGVILPPDGFFRELRDWCTRNDILLIDDEVQAGLGRTGRWFAFEHEGIRPDALILGKALGGGVLPVSAFLADRAVMDVFNPGSHGSTFGGNALAAAVGLEALLVIEDEDLVARSAALGEHMLERLRGVMHAAAPLVRGVRGRGLWAGVDIDPAHASARELVERLAERGVLSKETHETVIRFAPPLTITRELIDRAVDTFQEVAMQKCRELALDATFVSAKTRIEAVVPA</sequence>
<evidence type="ECO:0000256" key="5">
    <source>
        <dbReference type="ARBA" id="ARBA00022679"/>
    </source>
</evidence>
<dbReference type="NCBIfam" id="TIGR01885">
    <property type="entry name" value="Orn_aminotrans"/>
    <property type="match status" value="1"/>
</dbReference>
<dbReference type="FunFam" id="3.40.640.10:FF:000011">
    <property type="entry name" value="Ornithine aminotransferase"/>
    <property type="match status" value="1"/>
</dbReference>
<dbReference type="RefSeq" id="WP_168108077.1">
    <property type="nucleotide sequence ID" value="NZ_VTOX01000004.1"/>
</dbReference>
<dbReference type="InterPro" id="IPR050103">
    <property type="entry name" value="Class-III_PLP-dep_AT"/>
</dbReference>
<evidence type="ECO:0000313" key="9">
    <source>
        <dbReference type="EMBL" id="NKE66973.1"/>
    </source>
</evidence>
<keyword evidence="10" id="KW-1185">Reference proteome</keyword>
<organism evidence="9 10">
    <name type="scientific">Ramlibacter lithotrophicus</name>
    <dbReference type="NCBI Taxonomy" id="2606681"/>
    <lineage>
        <taxon>Bacteria</taxon>
        <taxon>Pseudomonadati</taxon>
        <taxon>Pseudomonadota</taxon>
        <taxon>Betaproteobacteria</taxon>
        <taxon>Burkholderiales</taxon>
        <taxon>Comamonadaceae</taxon>
        <taxon>Ramlibacter</taxon>
    </lineage>
</organism>
<dbReference type="InterPro" id="IPR049704">
    <property type="entry name" value="Aminotrans_3_PPA_site"/>
</dbReference>
<dbReference type="InterPro" id="IPR005814">
    <property type="entry name" value="Aminotrans_3"/>
</dbReference>
<reference evidence="9 10" key="1">
    <citation type="journal article" date="2020" name="Nature">
        <title>Bacterial chemolithoautotrophy via manganese oxidation.</title>
        <authorList>
            <person name="Yu H."/>
            <person name="Leadbetter J.R."/>
        </authorList>
    </citation>
    <scope>NUCLEOTIDE SEQUENCE [LARGE SCALE GENOMIC DNA]</scope>
    <source>
        <strain evidence="9 10">RBP-1</strain>
    </source>
</reference>
<dbReference type="Pfam" id="PF00202">
    <property type="entry name" value="Aminotran_3"/>
    <property type="match status" value="1"/>
</dbReference>
<comment type="caution">
    <text evidence="9">The sequence shown here is derived from an EMBL/GenBank/DDBJ whole genome shotgun (WGS) entry which is preliminary data.</text>
</comment>
<evidence type="ECO:0000256" key="3">
    <source>
        <dbReference type="ARBA" id="ARBA00012924"/>
    </source>
</evidence>
<dbReference type="InterPro" id="IPR015424">
    <property type="entry name" value="PyrdxlP-dep_Trfase"/>
</dbReference>
<dbReference type="Gene3D" id="3.40.640.10">
    <property type="entry name" value="Type I PLP-dependent aspartate aminotransferase-like (Major domain)"/>
    <property type="match status" value="1"/>
</dbReference>
<evidence type="ECO:0000256" key="4">
    <source>
        <dbReference type="ARBA" id="ARBA00022576"/>
    </source>
</evidence>
<dbReference type="InterPro" id="IPR010164">
    <property type="entry name" value="Orn_aminotrans"/>
</dbReference>
<evidence type="ECO:0000256" key="7">
    <source>
        <dbReference type="ARBA" id="ARBA00030587"/>
    </source>
</evidence>
<evidence type="ECO:0000256" key="2">
    <source>
        <dbReference type="ARBA" id="ARBA00004998"/>
    </source>
</evidence>
<dbReference type="PIRSF" id="PIRSF000521">
    <property type="entry name" value="Transaminase_4ab_Lys_Orn"/>
    <property type="match status" value="1"/>
</dbReference>
<dbReference type="Gene3D" id="3.90.1150.10">
    <property type="entry name" value="Aspartate Aminotransferase, domain 1"/>
    <property type="match status" value="1"/>
</dbReference>